<feature type="compositionally biased region" description="Basic residues" evidence="1">
    <location>
        <begin position="439"/>
        <end position="449"/>
    </location>
</feature>
<proteinExistence type="predicted"/>
<name>A0AAN6Y775_9PEZI</name>
<evidence type="ECO:0000313" key="2">
    <source>
        <dbReference type="EMBL" id="KAK4211382.1"/>
    </source>
</evidence>
<feature type="compositionally biased region" description="Polar residues" evidence="1">
    <location>
        <begin position="317"/>
        <end position="330"/>
    </location>
</feature>
<protein>
    <submittedName>
        <fullName evidence="2">Uncharacterized protein</fullName>
    </submittedName>
</protein>
<organism evidence="2 3">
    <name type="scientific">Rhypophila decipiens</name>
    <dbReference type="NCBI Taxonomy" id="261697"/>
    <lineage>
        <taxon>Eukaryota</taxon>
        <taxon>Fungi</taxon>
        <taxon>Dikarya</taxon>
        <taxon>Ascomycota</taxon>
        <taxon>Pezizomycotina</taxon>
        <taxon>Sordariomycetes</taxon>
        <taxon>Sordariomycetidae</taxon>
        <taxon>Sordariales</taxon>
        <taxon>Naviculisporaceae</taxon>
        <taxon>Rhypophila</taxon>
    </lineage>
</organism>
<accession>A0AAN6Y775</accession>
<dbReference type="EMBL" id="MU858150">
    <property type="protein sequence ID" value="KAK4211382.1"/>
    <property type="molecule type" value="Genomic_DNA"/>
</dbReference>
<sequence>MSADTVSALFPDRPIRPLPKRRLRERLSPEVAESIQYPPAPRAIFPLFSPYILRDEENDSNSGSARNRGSEMNPRPARRNGLRVGEEHDSMAIRGSAGRDTASSARLGRHQTKSETGRNGSVQVPMSSASSLDGYDAFENTNNKKKRKIPSAGDSLLHSGNTTSDNNTSGGSLSTVEDPVEANGEASLLSAAAYGNGSFGASGQNVAGPGRGRYGRSRSARSPLRPLPDSTSNRNGKVRPAPWTVGPSENTGIISDAIAKAEKLPLPRGQENMSLLQQQLSKKRGPTSAKFTFTCSSQVPGSLAWPDADATMPLPPHQTSSPRQAQQTGQAPLLPPDAESMPKEAASQARAPSPASAERAARRTLARECDAAARARRRQTLLNNRRHPPKPEEVWICHFCEYESIFGQPPYALIRQYEIKDRKQRQLEQQRKAQWERLKKGKHKGKKNSKLPAKNNDAVHESAESHGSVDAPSGGMNSNYSQGTQSEEYYDDEEYQDDEYDPDEDIPPDDGLDICEHTENARPQPGHHPGIVGGGGT</sequence>
<evidence type="ECO:0000256" key="1">
    <source>
        <dbReference type="SAM" id="MobiDB-lite"/>
    </source>
</evidence>
<reference evidence="2" key="2">
    <citation type="submission" date="2023-05" db="EMBL/GenBank/DDBJ databases">
        <authorList>
            <consortium name="Lawrence Berkeley National Laboratory"/>
            <person name="Steindorff A."/>
            <person name="Hensen N."/>
            <person name="Bonometti L."/>
            <person name="Westerberg I."/>
            <person name="Brannstrom I.O."/>
            <person name="Guillou S."/>
            <person name="Cros-Aarteil S."/>
            <person name="Calhoun S."/>
            <person name="Haridas S."/>
            <person name="Kuo A."/>
            <person name="Mondo S."/>
            <person name="Pangilinan J."/>
            <person name="Riley R."/>
            <person name="Labutti K."/>
            <person name="Andreopoulos B."/>
            <person name="Lipzen A."/>
            <person name="Chen C."/>
            <person name="Yanf M."/>
            <person name="Daum C."/>
            <person name="Ng V."/>
            <person name="Clum A."/>
            <person name="Ohm R."/>
            <person name="Martin F."/>
            <person name="Silar P."/>
            <person name="Natvig D."/>
            <person name="Lalanne C."/>
            <person name="Gautier V."/>
            <person name="Ament-Velasquez S.L."/>
            <person name="Kruys A."/>
            <person name="Hutchinson M.I."/>
            <person name="Powell A.J."/>
            <person name="Barry K."/>
            <person name="Miller A.N."/>
            <person name="Grigoriev I.V."/>
            <person name="Debuchy R."/>
            <person name="Gladieux P."/>
            <person name="Thoren M.H."/>
            <person name="Johannesson H."/>
        </authorList>
    </citation>
    <scope>NUCLEOTIDE SEQUENCE</scope>
    <source>
        <strain evidence="2">PSN293</strain>
    </source>
</reference>
<feature type="region of interest" description="Disordered" evidence="1">
    <location>
        <begin position="304"/>
        <end position="372"/>
    </location>
</feature>
<feature type="compositionally biased region" description="Acidic residues" evidence="1">
    <location>
        <begin position="488"/>
        <end position="513"/>
    </location>
</feature>
<feature type="compositionally biased region" description="Low complexity" evidence="1">
    <location>
        <begin position="344"/>
        <end position="358"/>
    </location>
</feature>
<gene>
    <name evidence="2" type="ORF">QBC37DRAFT_13487</name>
</gene>
<feature type="compositionally biased region" description="Polar residues" evidence="1">
    <location>
        <begin position="158"/>
        <end position="175"/>
    </location>
</feature>
<evidence type="ECO:0000313" key="3">
    <source>
        <dbReference type="Proteomes" id="UP001301769"/>
    </source>
</evidence>
<dbReference type="Proteomes" id="UP001301769">
    <property type="component" value="Unassembled WGS sequence"/>
</dbReference>
<reference evidence="2" key="1">
    <citation type="journal article" date="2023" name="Mol. Phylogenet. Evol.">
        <title>Genome-scale phylogeny and comparative genomics of the fungal order Sordariales.</title>
        <authorList>
            <person name="Hensen N."/>
            <person name="Bonometti L."/>
            <person name="Westerberg I."/>
            <person name="Brannstrom I.O."/>
            <person name="Guillou S."/>
            <person name="Cros-Aarteil S."/>
            <person name="Calhoun S."/>
            <person name="Haridas S."/>
            <person name="Kuo A."/>
            <person name="Mondo S."/>
            <person name="Pangilinan J."/>
            <person name="Riley R."/>
            <person name="LaButti K."/>
            <person name="Andreopoulos B."/>
            <person name="Lipzen A."/>
            <person name="Chen C."/>
            <person name="Yan M."/>
            <person name="Daum C."/>
            <person name="Ng V."/>
            <person name="Clum A."/>
            <person name="Steindorff A."/>
            <person name="Ohm R.A."/>
            <person name="Martin F."/>
            <person name="Silar P."/>
            <person name="Natvig D.O."/>
            <person name="Lalanne C."/>
            <person name="Gautier V."/>
            <person name="Ament-Velasquez S.L."/>
            <person name="Kruys A."/>
            <person name="Hutchinson M.I."/>
            <person name="Powell A.J."/>
            <person name="Barry K."/>
            <person name="Miller A.N."/>
            <person name="Grigoriev I.V."/>
            <person name="Debuchy R."/>
            <person name="Gladieux P."/>
            <person name="Hiltunen Thoren M."/>
            <person name="Johannesson H."/>
        </authorList>
    </citation>
    <scope>NUCLEOTIDE SEQUENCE</scope>
    <source>
        <strain evidence="2">PSN293</strain>
    </source>
</reference>
<comment type="caution">
    <text evidence="2">The sequence shown here is derived from an EMBL/GenBank/DDBJ whole genome shotgun (WGS) entry which is preliminary data.</text>
</comment>
<feature type="region of interest" description="Disordered" evidence="1">
    <location>
        <begin position="428"/>
        <end position="537"/>
    </location>
</feature>
<feature type="compositionally biased region" description="Basic and acidic residues" evidence="1">
    <location>
        <begin position="428"/>
        <end position="438"/>
    </location>
</feature>
<feature type="compositionally biased region" description="Polar residues" evidence="1">
    <location>
        <begin position="475"/>
        <end position="486"/>
    </location>
</feature>
<keyword evidence="3" id="KW-1185">Reference proteome</keyword>
<feature type="region of interest" description="Disordered" evidence="1">
    <location>
        <begin position="1"/>
        <end position="30"/>
    </location>
</feature>
<feature type="compositionally biased region" description="Polar residues" evidence="1">
    <location>
        <begin position="117"/>
        <end position="131"/>
    </location>
</feature>
<feature type="region of interest" description="Disordered" evidence="1">
    <location>
        <begin position="197"/>
        <end position="249"/>
    </location>
</feature>
<feature type="compositionally biased region" description="Low complexity" evidence="1">
    <location>
        <begin position="220"/>
        <end position="230"/>
    </location>
</feature>
<feature type="compositionally biased region" description="Basic and acidic residues" evidence="1">
    <location>
        <begin position="359"/>
        <end position="372"/>
    </location>
</feature>
<feature type="region of interest" description="Disordered" evidence="1">
    <location>
        <begin position="55"/>
        <end position="179"/>
    </location>
</feature>
<dbReference type="AlphaFoldDB" id="A0AAN6Y775"/>